<proteinExistence type="predicted"/>
<evidence type="ECO:0000313" key="1">
    <source>
        <dbReference type="EMBL" id="CDS36389.1"/>
    </source>
</evidence>
<reference evidence="1" key="2">
    <citation type="submission" date="2015-11" db="EMBL/GenBank/DDBJ databases">
        <authorList>
            <person name="Zhang Y."/>
            <person name="Guo Z."/>
        </authorList>
    </citation>
    <scope>NUCLEOTIDE SEQUENCE</scope>
</reference>
<accession>A0A068XW16</accession>
<protein>
    <submittedName>
        <fullName evidence="1">Expressed protein</fullName>
    </submittedName>
</protein>
<organism evidence="1 2">
    <name type="scientific">Echinococcus multilocularis</name>
    <name type="common">Fox tapeworm</name>
    <dbReference type="NCBI Taxonomy" id="6211"/>
    <lineage>
        <taxon>Eukaryota</taxon>
        <taxon>Metazoa</taxon>
        <taxon>Spiralia</taxon>
        <taxon>Lophotrochozoa</taxon>
        <taxon>Platyhelminthes</taxon>
        <taxon>Cestoda</taxon>
        <taxon>Eucestoda</taxon>
        <taxon>Cyclophyllidea</taxon>
        <taxon>Taeniidae</taxon>
        <taxon>Echinococcus</taxon>
    </lineage>
</organism>
<dbReference type="AlphaFoldDB" id="A0A068XW16"/>
<keyword evidence="2" id="KW-1185">Reference proteome</keyword>
<dbReference type="EMBL" id="LN902849">
    <property type="protein sequence ID" value="CDS36389.1"/>
    <property type="molecule type" value="Genomic_DNA"/>
</dbReference>
<reference evidence="1" key="1">
    <citation type="journal article" date="2013" name="Nature">
        <title>The genomes of four tapeworm species reveal adaptations to parasitism.</title>
        <authorList>
            <person name="Tsai I.J."/>
            <person name="Zarowiecki M."/>
            <person name="Holroyd N."/>
            <person name="Garciarrubio A."/>
            <person name="Sanchez-Flores A."/>
            <person name="Brooks K.L."/>
            <person name="Tracey A."/>
            <person name="Bobes R.J."/>
            <person name="Fragoso G."/>
            <person name="Sciutto E."/>
            <person name="Aslett M."/>
            <person name="Beasley H."/>
            <person name="Bennett H.M."/>
            <person name="Cai J."/>
            <person name="Camicia F."/>
            <person name="Clark R."/>
            <person name="Cucher M."/>
            <person name="De Silva N."/>
            <person name="Day T.A."/>
            <person name="Deplazes P."/>
            <person name="Estrada K."/>
            <person name="Fernandez C."/>
            <person name="Holland P.W."/>
            <person name="Hou J."/>
            <person name="Hu S."/>
            <person name="Huckvale T."/>
            <person name="Hung S.S."/>
            <person name="Kamenetzky L."/>
            <person name="Keane J.A."/>
            <person name="Kiss F."/>
            <person name="Koziol U."/>
            <person name="Lambert O."/>
            <person name="Liu K."/>
            <person name="Luo X."/>
            <person name="Luo Y."/>
            <person name="Macchiaroli N."/>
            <person name="Nichol S."/>
            <person name="Paps J."/>
            <person name="Parkinson J."/>
            <person name="Pouchkina-Stantcheva N."/>
            <person name="Riddiford N."/>
            <person name="Rosenzvit M."/>
            <person name="Salinas G."/>
            <person name="Wasmuth J.D."/>
            <person name="Zamanian M."/>
            <person name="Zheng Y."/>
            <person name="Cai X."/>
            <person name="Soberon X."/>
            <person name="Olson P.D."/>
            <person name="Laclette J.P."/>
            <person name="Brehm K."/>
            <person name="Berriman M."/>
            <person name="Garciarrubio A."/>
            <person name="Bobes R.J."/>
            <person name="Fragoso G."/>
            <person name="Sanchez-Flores A."/>
            <person name="Estrada K."/>
            <person name="Cevallos M.A."/>
            <person name="Morett E."/>
            <person name="Gonzalez V."/>
            <person name="Portillo T."/>
            <person name="Ochoa-Leyva A."/>
            <person name="Jose M.V."/>
            <person name="Sciutto E."/>
            <person name="Landa A."/>
            <person name="Jimenez L."/>
            <person name="Valdes V."/>
            <person name="Carrero J.C."/>
            <person name="Larralde C."/>
            <person name="Morales-Montor J."/>
            <person name="Limon-Lason J."/>
            <person name="Soberon X."/>
            <person name="Laclette J.P."/>
        </authorList>
    </citation>
    <scope>NUCLEOTIDE SEQUENCE [LARGE SCALE GENOMIC DNA]</scope>
</reference>
<name>A0A068XW16_ECHMU</name>
<evidence type="ECO:0000313" key="2">
    <source>
        <dbReference type="Proteomes" id="UP000017246"/>
    </source>
</evidence>
<dbReference type="Proteomes" id="UP000017246">
    <property type="component" value="Unassembled WGS sequence"/>
</dbReference>
<gene>
    <name evidence="1" type="ORF">EmuJ_000347900</name>
</gene>
<sequence>MMSPKTTIKVSTIKRTESFRWAEAQRPSGGTVCRYSSTRTIKRGVKQTIKTLRDVV</sequence>